<dbReference type="InterPro" id="IPR036116">
    <property type="entry name" value="FN3_sf"/>
</dbReference>
<evidence type="ECO:0000313" key="7">
    <source>
        <dbReference type="Proteomes" id="UP000033551"/>
    </source>
</evidence>
<organism evidence="6 7">
    <name type="scientific">Streptomyces katrae</name>
    <dbReference type="NCBI Taxonomy" id="68223"/>
    <lineage>
        <taxon>Bacteria</taxon>
        <taxon>Bacillati</taxon>
        <taxon>Actinomycetota</taxon>
        <taxon>Actinomycetes</taxon>
        <taxon>Kitasatosporales</taxon>
        <taxon>Streptomycetaceae</taxon>
        <taxon>Streptomyces</taxon>
    </lineage>
</organism>
<keyword evidence="1" id="KW-0326">Glycosidase</keyword>
<name>A0A0F4J053_9ACTN</name>
<dbReference type="InterPro" id="IPR050713">
    <property type="entry name" value="RTP_Phos/Ushers"/>
</dbReference>
<keyword evidence="7" id="KW-1185">Reference proteome</keyword>
<feature type="compositionally biased region" description="Low complexity" evidence="3">
    <location>
        <begin position="112"/>
        <end position="124"/>
    </location>
</feature>
<evidence type="ECO:0000256" key="3">
    <source>
        <dbReference type="SAM" id="MobiDB-lite"/>
    </source>
</evidence>
<protein>
    <submittedName>
        <fullName evidence="6">Hydrolase</fullName>
    </submittedName>
</protein>
<sequence length="322" mass="33129">MTAPRRAGAVLSALVLCLFAPALTACGADEDTTPPHAPGGLTARAGSATSVHVMWERAAPADGVTGYQVFQDGRLVRELPAEKTMVDVTGLTPQTAYAFTVRARDAAGNHSAPGPAARATTPAARAEDHLPPTAPPATTGRAEGPRTVRLSWSPATDDTGVTAYDVYQGGVRIHTAGAAESSTTLTGLQPGTAYSFTVRARDGSDNSSPDGPAVAVTTPADPAQGPGTAPGAFTAAVSPGTVDLGWTAPDTGHETSEYQLYVDDRPVTVIQFGAGAVPRGRASYRLTTTEPAGTVWTLKLRARLPDGNWGAFSEERRITLAG</sequence>
<dbReference type="Gene3D" id="2.60.40.10">
    <property type="entry name" value="Immunoglobulins"/>
    <property type="match status" value="3"/>
</dbReference>
<dbReference type="Proteomes" id="UP000033551">
    <property type="component" value="Unassembled WGS sequence"/>
</dbReference>
<feature type="domain" description="Fibronectin type-III" evidence="5">
    <location>
        <begin position="37"/>
        <end position="124"/>
    </location>
</feature>
<evidence type="ECO:0000313" key="6">
    <source>
        <dbReference type="EMBL" id="KJY27642.1"/>
    </source>
</evidence>
<evidence type="ECO:0000256" key="1">
    <source>
        <dbReference type="ARBA" id="ARBA00023295"/>
    </source>
</evidence>
<reference evidence="6 7" key="1">
    <citation type="submission" date="2015-02" db="EMBL/GenBank/DDBJ databases">
        <authorList>
            <person name="Ju K.-S."/>
            <person name="Doroghazi J.R."/>
            <person name="Metcalf W."/>
        </authorList>
    </citation>
    <scope>NUCLEOTIDE SEQUENCE [LARGE SCALE GENOMIC DNA]</scope>
    <source>
        <strain evidence="6 7">NRRL ISP-5550</strain>
    </source>
</reference>
<evidence type="ECO:0000256" key="2">
    <source>
        <dbReference type="ARBA" id="ARBA00023326"/>
    </source>
</evidence>
<dbReference type="STRING" id="68223.GCA_002028425_01159"/>
<dbReference type="AlphaFoldDB" id="A0A0F4J053"/>
<dbReference type="GO" id="GO:0000272">
    <property type="term" value="P:polysaccharide catabolic process"/>
    <property type="evidence" value="ECO:0007669"/>
    <property type="project" value="UniProtKB-KW"/>
</dbReference>
<proteinExistence type="predicted"/>
<keyword evidence="2" id="KW-0119">Carbohydrate metabolism</keyword>
<dbReference type="InterPro" id="IPR003961">
    <property type="entry name" value="FN3_dom"/>
</dbReference>
<dbReference type="SMART" id="SM00060">
    <property type="entry name" value="FN3"/>
    <property type="match status" value="3"/>
</dbReference>
<dbReference type="PROSITE" id="PS50853">
    <property type="entry name" value="FN3"/>
    <property type="match status" value="2"/>
</dbReference>
<dbReference type="EMBL" id="JZWV01000811">
    <property type="protein sequence ID" value="KJY27642.1"/>
    <property type="molecule type" value="Genomic_DNA"/>
</dbReference>
<dbReference type="Pfam" id="PF00041">
    <property type="entry name" value="fn3"/>
    <property type="match status" value="2"/>
</dbReference>
<accession>A0A0F4J053</accession>
<evidence type="ECO:0000259" key="5">
    <source>
        <dbReference type="PROSITE" id="PS50853"/>
    </source>
</evidence>
<keyword evidence="2" id="KW-0624">Polysaccharide degradation</keyword>
<dbReference type="GO" id="GO:0016020">
    <property type="term" value="C:membrane"/>
    <property type="evidence" value="ECO:0007669"/>
    <property type="project" value="UniProtKB-SubCell"/>
</dbReference>
<keyword evidence="4" id="KW-0732">Signal</keyword>
<feature type="domain" description="Fibronectin type-III" evidence="5">
    <location>
        <begin position="131"/>
        <end position="221"/>
    </location>
</feature>
<dbReference type="CDD" id="cd00063">
    <property type="entry name" value="FN3"/>
    <property type="match status" value="2"/>
</dbReference>
<feature type="region of interest" description="Disordered" evidence="3">
    <location>
        <begin position="107"/>
        <end position="154"/>
    </location>
</feature>
<gene>
    <name evidence="6" type="ORF">VR44_27155</name>
</gene>
<dbReference type="PATRIC" id="fig|68223.7.peg.1620"/>
<dbReference type="PANTHER" id="PTHR46957:SF3">
    <property type="entry name" value="CYTOKINE RECEPTOR"/>
    <property type="match status" value="1"/>
</dbReference>
<dbReference type="PANTHER" id="PTHR46957">
    <property type="entry name" value="CYTOKINE RECEPTOR"/>
    <property type="match status" value="1"/>
</dbReference>
<feature type="chain" id="PRO_5002470593" evidence="4">
    <location>
        <begin position="28"/>
        <end position="322"/>
    </location>
</feature>
<dbReference type="GO" id="GO:0016798">
    <property type="term" value="F:hydrolase activity, acting on glycosyl bonds"/>
    <property type="evidence" value="ECO:0007669"/>
    <property type="project" value="UniProtKB-KW"/>
</dbReference>
<dbReference type="SUPFAM" id="SSF49265">
    <property type="entry name" value="Fibronectin type III"/>
    <property type="match status" value="2"/>
</dbReference>
<evidence type="ECO:0000256" key="4">
    <source>
        <dbReference type="SAM" id="SignalP"/>
    </source>
</evidence>
<comment type="caution">
    <text evidence="6">The sequence shown here is derived from an EMBL/GenBank/DDBJ whole genome shotgun (WGS) entry which is preliminary data.</text>
</comment>
<feature type="signal peptide" evidence="4">
    <location>
        <begin position="1"/>
        <end position="27"/>
    </location>
</feature>
<keyword evidence="6" id="KW-0378">Hydrolase</keyword>
<dbReference type="InterPro" id="IPR013783">
    <property type="entry name" value="Ig-like_fold"/>
</dbReference>
<dbReference type="PROSITE" id="PS51257">
    <property type="entry name" value="PROKAR_LIPOPROTEIN"/>
    <property type="match status" value="1"/>
</dbReference>